<organism evidence="9 10">
    <name type="scientific">Sporanaerobacter acetigenes DSM 13106</name>
    <dbReference type="NCBI Taxonomy" id="1123281"/>
    <lineage>
        <taxon>Bacteria</taxon>
        <taxon>Bacillati</taxon>
        <taxon>Bacillota</taxon>
        <taxon>Tissierellia</taxon>
        <taxon>Tissierellales</taxon>
        <taxon>Sporanaerobacteraceae</taxon>
        <taxon>Sporanaerobacter</taxon>
    </lineage>
</organism>
<feature type="transmembrane region" description="Helical" evidence="7">
    <location>
        <begin position="289"/>
        <end position="311"/>
    </location>
</feature>
<dbReference type="EMBL" id="FQXR01000010">
    <property type="protein sequence ID" value="SHI09398.1"/>
    <property type="molecule type" value="Genomic_DNA"/>
</dbReference>
<evidence type="ECO:0000256" key="4">
    <source>
        <dbReference type="ARBA" id="ARBA00022989"/>
    </source>
</evidence>
<name>A0A1M5YC32_9FIRM</name>
<keyword evidence="4 7" id="KW-1133">Transmembrane helix</keyword>
<feature type="domain" description="ABC3 transporter permease C-terminal" evidence="8">
    <location>
        <begin position="248"/>
        <end position="367"/>
    </location>
</feature>
<dbReference type="InterPro" id="IPR003838">
    <property type="entry name" value="ABC3_permease_C"/>
</dbReference>
<dbReference type="STRING" id="1123281.SAMN02745180_02099"/>
<feature type="transmembrane region" description="Helical" evidence="7">
    <location>
        <begin position="16"/>
        <end position="36"/>
    </location>
</feature>
<accession>A0A1M5YC32</accession>
<evidence type="ECO:0000256" key="5">
    <source>
        <dbReference type="ARBA" id="ARBA00023136"/>
    </source>
</evidence>
<dbReference type="InterPro" id="IPR050250">
    <property type="entry name" value="Macrolide_Exporter_MacB"/>
</dbReference>
<dbReference type="RefSeq" id="WP_072744747.1">
    <property type="nucleotide sequence ID" value="NZ_FQXR01000010.1"/>
</dbReference>
<dbReference type="GO" id="GO:0005886">
    <property type="term" value="C:plasma membrane"/>
    <property type="evidence" value="ECO:0007669"/>
    <property type="project" value="UniProtKB-SubCell"/>
</dbReference>
<feature type="transmembrane region" description="Helical" evidence="7">
    <location>
        <begin position="247"/>
        <end position="268"/>
    </location>
</feature>
<keyword evidence="10" id="KW-1185">Reference proteome</keyword>
<dbReference type="Proteomes" id="UP000184389">
    <property type="component" value="Unassembled WGS sequence"/>
</dbReference>
<evidence type="ECO:0000256" key="1">
    <source>
        <dbReference type="ARBA" id="ARBA00004651"/>
    </source>
</evidence>
<keyword evidence="2" id="KW-1003">Cell membrane</keyword>
<sequence>MFKLSLKYIRYYKKRTFSILIGMILSVAIIVSITILNKSANQADVDRVKYEMGSYNTVFKNLDNIRIEKIKKDKSIKDRGFAGYYDSVALSDDFYLYVIRANTEYIKLGSSFNENSFIKEGRYPKNDNEIAAEEWVLDVLGEELKVGSSVRLKLKDRNEERTYKLVGILRDRSEFKRTMTLQVFLPLAHNFEGNTNVGMVTFKDENSIDKSTALLSKKLNMKSDNIIKNRELIEAYKNLYNIDKNTVFSFFIVLAVSFIVIYGIYSISILERISEYGILLAVGSSRKQVVGITLCELVVLSAISIPIGYLLGLIGSELLSGLVGNVFTEGAVTIGKLVIPKEAFIIPVFIIVSVILLITVAVCMTISKISPIEAIRKNLGKGKNHKKETYKKAASRNNLSVYSIITIRNILSNGRSFLMIVLSISIAGVLFINASYLSFMEKGQADNISDMMGYNSDYKINFVPGAKKTDGLSSDELEEIKFLKGVKDLSAIQVMYSRLMTSREHISEPMYFEDVNSKPYTKDIMNGMLVKNLKAADRSEEYILKNNMYGYDDESLDKLRKYLVKGEIDIDKMKKENIAVIRIPNPVNTENKNPYVANFKIGDKVRIAFSTKGTNTEEGWKVNYNDESYEYKEYTVGAVVNNLLDYDNYYTTDNSVDVVLSSDIFKKDTGITQYKIVSVNKERGINHNVLNNKIKSVIEKKPGVILRDLDKEIENFNILNKNKQRFMNAIVMVLFIMGVFNIANNIKYNIASRMKEFGMLRAIGTTDKSLKEMFLMEGSLYGAISSMAVIIFGVLVQYILYKKYLTIYINPIFKIQWREYLFIIVVNFIITILTTYLSSMNIRKTAVVDMIRNNE</sequence>
<dbReference type="GO" id="GO:0022857">
    <property type="term" value="F:transmembrane transporter activity"/>
    <property type="evidence" value="ECO:0007669"/>
    <property type="project" value="TreeGrafter"/>
</dbReference>
<protein>
    <submittedName>
        <fullName evidence="9">Putative ABC transport system permease protein</fullName>
    </submittedName>
</protein>
<proteinExistence type="inferred from homology"/>
<comment type="similarity">
    <text evidence="6">Belongs to the ABC-4 integral membrane protein family.</text>
</comment>
<reference evidence="9 10" key="1">
    <citation type="submission" date="2016-11" db="EMBL/GenBank/DDBJ databases">
        <authorList>
            <person name="Jaros S."/>
            <person name="Januszkiewicz K."/>
            <person name="Wedrychowicz H."/>
        </authorList>
    </citation>
    <scope>NUCLEOTIDE SEQUENCE [LARGE SCALE GENOMIC DNA]</scope>
    <source>
        <strain evidence="9 10">DSM 13106</strain>
    </source>
</reference>
<evidence type="ECO:0000313" key="10">
    <source>
        <dbReference type="Proteomes" id="UP000184389"/>
    </source>
</evidence>
<keyword evidence="3 7" id="KW-0812">Transmembrane</keyword>
<feature type="domain" description="ABC3 transporter permease C-terminal" evidence="8">
    <location>
        <begin position="730"/>
        <end position="845"/>
    </location>
</feature>
<evidence type="ECO:0000313" key="9">
    <source>
        <dbReference type="EMBL" id="SHI09398.1"/>
    </source>
</evidence>
<evidence type="ECO:0000259" key="8">
    <source>
        <dbReference type="Pfam" id="PF02687"/>
    </source>
</evidence>
<evidence type="ECO:0000256" key="6">
    <source>
        <dbReference type="ARBA" id="ARBA00038076"/>
    </source>
</evidence>
<dbReference type="PANTHER" id="PTHR30572">
    <property type="entry name" value="MEMBRANE COMPONENT OF TRANSPORTER-RELATED"/>
    <property type="match status" value="1"/>
</dbReference>
<dbReference type="AlphaFoldDB" id="A0A1M5YC32"/>
<evidence type="ECO:0000256" key="2">
    <source>
        <dbReference type="ARBA" id="ARBA00022475"/>
    </source>
</evidence>
<dbReference type="Pfam" id="PF02687">
    <property type="entry name" value="FtsX"/>
    <property type="match status" value="2"/>
</dbReference>
<feature type="transmembrane region" description="Helical" evidence="7">
    <location>
        <begin position="778"/>
        <end position="800"/>
    </location>
</feature>
<evidence type="ECO:0000256" key="7">
    <source>
        <dbReference type="SAM" id="Phobius"/>
    </source>
</evidence>
<keyword evidence="5 7" id="KW-0472">Membrane</keyword>
<feature type="transmembrane region" description="Helical" evidence="7">
    <location>
        <begin position="417"/>
        <end position="439"/>
    </location>
</feature>
<feature type="transmembrane region" description="Helical" evidence="7">
    <location>
        <begin position="820"/>
        <end position="837"/>
    </location>
</feature>
<dbReference type="OrthoDB" id="1694171at2"/>
<gene>
    <name evidence="9" type="ORF">SAMN02745180_02099</name>
</gene>
<feature type="transmembrane region" description="Helical" evidence="7">
    <location>
        <begin position="344"/>
        <end position="367"/>
    </location>
</feature>
<feature type="transmembrane region" description="Helical" evidence="7">
    <location>
        <begin position="726"/>
        <end position="746"/>
    </location>
</feature>
<comment type="subcellular location">
    <subcellularLocation>
        <location evidence="1">Cell membrane</location>
        <topology evidence="1">Multi-pass membrane protein</topology>
    </subcellularLocation>
</comment>
<dbReference type="PANTHER" id="PTHR30572:SF4">
    <property type="entry name" value="ABC TRANSPORTER PERMEASE YTRF"/>
    <property type="match status" value="1"/>
</dbReference>
<evidence type="ECO:0000256" key="3">
    <source>
        <dbReference type="ARBA" id="ARBA00022692"/>
    </source>
</evidence>